<evidence type="ECO:0000313" key="3">
    <source>
        <dbReference type="Proteomes" id="UP000236728"/>
    </source>
</evidence>
<keyword evidence="1" id="KW-0812">Transmembrane</keyword>
<keyword evidence="1" id="KW-1133">Transmembrane helix</keyword>
<dbReference type="PANTHER" id="PTHR13833">
    <property type="match status" value="1"/>
</dbReference>
<reference evidence="2 3" key="1">
    <citation type="submission" date="2016-10" db="EMBL/GenBank/DDBJ databases">
        <authorList>
            <person name="de Groot N.N."/>
        </authorList>
    </citation>
    <scope>NUCLEOTIDE SEQUENCE [LARGE SCALE GENOMIC DNA]</scope>
    <source>
        <strain evidence="2 3">DSM 22489</strain>
    </source>
</reference>
<dbReference type="OrthoDB" id="101485at2"/>
<dbReference type="InterPro" id="IPR013783">
    <property type="entry name" value="Ig-like_fold"/>
</dbReference>
<feature type="transmembrane region" description="Helical" evidence="1">
    <location>
        <begin position="806"/>
        <end position="825"/>
    </location>
</feature>
<keyword evidence="3" id="KW-1185">Reference proteome</keyword>
<dbReference type="Gene3D" id="2.120.10.30">
    <property type="entry name" value="TolB, C-terminal domain"/>
    <property type="match status" value="3"/>
</dbReference>
<dbReference type="Gene3D" id="2.60.40.10">
    <property type="entry name" value="Immunoglobulins"/>
    <property type="match status" value="1"/>
</dbReference>
<dbReference type="SUPFAM" id="SSF101898">
    <property type="entry name" value="NHL repeat"/>
    <property type="match status" value="1"/>
</dbReference>
<evidence type="ECO:0008006" key="4">
    <source>
        <dbReference type="Google" id="ProtNLM"/>
    </source>
</evidence>
<organism evidence="2 3">
    <name type="scientific">Bryocella elongata</name>
    <dbReference type="NCBI Taxonomy" id="863522"/>
    <lineage>
        <taxon>Bacteria</taxon>
        <taxon>Pseudomonadati</taxon>
        <taxon>Acidobacteriota</taxon>
        <taxon>Terriglobia</taxon>
        <taxon>Terriglobales</taxon>
        <taxon>Acidobacteriaceae</taxon>
        <taxon>Bryocella</taxon>
    </lineage>
</organism>
<dbReference type="Proteomes" id="UP000236728">
    <property type="component" value="Unassembled WGS sequence"/>
</dbReference>
<dbReference type="RefSeq" id="WP_146072287.1">
    <property type="nucleotide sequence ID" value="NZ_FNVA01000014.1"/>
</dbReference>
<accession>A0A1H6CJM3</accession>
<dbReference type="PANTHER" id="PTHR13833:SF71">
    <property type="entry name" value="NHL DOMAIN-CONTAINING PROTEIN"/>
    <property type="match status" value="1"/>
</dbReference>
<feature type="transmembrane region" description="Helical" evidence="1">
    <location>
        <begin position="837"/>
        <end position="857"/>
    </location>
</feature>
<dbReference type="AlphaFoldDB" id="A0A1H6CJM3"/>
<evidence type="ECO:0000256" key="1">
    <source>
        <dbReference type="SAM" id="Phobius"/>
    </source>
</evidence>
<protein>
    <recommendedName>
        <fullName evidence="4">Ig-like domain (Group 3)</fullName>
    </recommendedName>
</protein>
<evidence type="ECO:0000313" key="2">
    <source>
        <dbReference type="EMBL" id="SEG72973.1"/>
    </source>
</evidence>
<gene>
    <name evidence="2" type="ORF">SAMN05421819_4609</name>
</gene>
<proteinExistence type="predicted"/>
<keyword evidence="1" id="KW-0472">Membrane</keyword>
<dbReference type="EMBL" id="FNVA01000014">
    <property type="protein sequence ID" value="SEG72973.1"/>
    <property type="molecule type" value="Genomic_DNA"/>
</dbReference>
<sequence length="894" mass="89006">MYLSRFSARLILGAVPAFALLLLSGLTSRAEAQAAPQLLPYTSRLIAGGGPTATFTVGATCPKAGTTALDAYGDGCFANEIQLVGPRYAAVDTAGNVFIADYTNGLIRRVDAVTGIINAVAGGAASSPAKNATCGTHTSTDALGDGCLGTAVKLGKPAGITFDAAGNLYFADPYNYNVRKITATGGLIPATGGVISLMDGETGGLNTSSYGYQASSQSGSPSVTSCSAPGAVCINAATQGLLRGPYGIAMDANGNLFIPDEYFYALLVVNTNSTASVVNNTTIQPGTVGKVAGALASGVQVCTNGTTSSSGCADSTFVSGAVANASELYDPWAAAVDNLGNTFVSTEYNDNVAKISPGGIITNFAGVQGSIGKSLVNTKRGAAGSFAIGAAMGLAADNLGNVYIPDVTNGFVWRVDAGTNSMYAVAGGGAGSCSTPYPAPPSYSSDSFGDGCPALAAKYGASGTYGSTSAANGLYGVSVDSYADLFVGDGSNNLVREIASGAQFGVIGANQPTDTLDIHFGAGDTPATSGAYALTSGATNFSLGTAACTTNTDTTTDCLLPVKATPTALGAFAGTLQVTSKAGLTSSFVLGGTYAQSPNTLTTLSYSANTVNCTGTTYATTTPITLTATVIANGSNPPSGTITFYATTGGNTATLGTVNISNLGTASSPTYGAVLNYTFATPATYSLSATYSGDTTAPIYFKGSTGSAGSTLTSATPSYSITSTGNQQGTVTAGQTALYAFNISQIVYTGTINFTVSGLPANASYTLSPQSVSGNGCTTTNTVALSINTQQKTTVQPSSIGGSGTGMWRALSLASGFGLALLVGLRRRKLSLRLGQLGIVLALLLVAGGATGCGKAAGTVIQQPTPAGSYTITVAAKDSTGLTSAPVNFTLIVQ</sequence>
<dbReference type="InterPro" id="IPR011042">
    <property type="entry name" value="6-blade_b-propeller_TolB-like"/>
</dbReference>
<name>A0A1H6CJM3_9BACT</name>